<name>A0ABK9NFV8_GLOMM</name>
<dbReference type="EnsemblMetazoa" id="GMOY014072.R1220">
    <property type="protein sequence ID" value="GMOY014072.P1220"/>
    <property type="gene ID" value="GMOY014072"/>
</dbReference>
<dbReference type="Proteomes" id="UP000092444">
    <property type="component" value="Unassembled WGS sequence"/>
</dbReference>
<accession>A0ABK9NFV8</accession>
<evidence type="ECO:0000313" key="3">
    <source>
        <dbReference type="Proteomes" id="UP000092444"/>
    </source>
</evidence>
<keyword evidence="3" id="KW-1185">Reference proteome</keyword>
<dbReference type="Pfam" id="PF00581">
    <property type="entry name" value="Rhodanese"/>
    <property type="match status" value="1"/>
</dbReference>
<organism evidence="2 3">
    <name type="scientific">Glossina morsitans morsitans</name>
    <name type="common">Savannah tsetse fly</name>
    <dbReference type="NCBI Taxonomy" id="37546"/>
    <lineage>
        <taxon>Eukaryota</taxon>
        <taxon>Metazoa</taxon>
        <taxon>Ecdysozoa</taxon>
        <taxon>Arthropoda</taxon>
        <taxon>Hexapoda</taxon>
        <taxon>Insecta</taxon>
        <taxon>Pterygota</taxon>
        <taxon>Neoptera</taxon>
        <taxon>Endopterygota</taxon>
        <taxon>Diptera</taxon>
        <taxon>Brachycera</taxon>
        <taxon>Muscomorpha</taxon>
        <taxon>Hippoboscoidea</taxon>
        <taxon>Glossinidae</taxon>
        <taxon>Glossina</taxon>
    </lineage>
</organism>
<feature type="domain" description="Rhodanese" evidence="1">
    <location>
        <begin position="12"/>
        <end position="110"/>
    </location>
</feature>
<dbReference type="EMBL" id="CCAG010012515">
    <property type="status" value="NOT_ANNOTATED_CDS"/>
    <property type="molecule type" value="Genomic_DNA"/>
</dbReference>
<protein>
    <recommendedName>
        <fullName evidence="1">Rhodanese domain-containing protein</fullName>
    </recommendedName>
</protein>
<reference evidence="2" key="1">
    <citation type="submission" date="2025-05" db="UniProtKB">
        <authorList>
            <consortium name="EnsemblMetazoa"/>
        </authorList>
    </citation>
    <scope>IDENTIFICATION</scope>
    <source>
        <strain evidence="2">Yale</strain>
    </source>
</reference>
<sequence length="111" mass="12688">MATFEEVRNVPNHPEVYLIDVRNADEVAKTGSIPASINIPLPDLEDALKMSEKNFQHRYKRDKPSKDSVIIFTCMSGKRAQKSTDLARSYGFKRAKTYHGSWSEWSKKQGL</sequence>
<evidence type="ECO:0000259" key="1">
    <source>
        <dbReference type="PROSITE" id="PS50206"/>
    </source>
</evidence>
<dbReference type="InterPro" id="IPR001763">
    <property type="entry name" value="Rhodanese-like_dom"/>
</dbReference>
<dbReference type="PANTHER" id="PTHR44086:SF10">
    <property type="entry name" value="THIOSULFATE SULFURTRANSFERASE_RHODANESE-LIKE DOMAIN-CONTAINING PROTEIN 3"/>
    <property type="match status" value="1"/>
</dbReference>
<dbReference type="Gene3D" id="3.40.250.10">
    <property type="entry name" value="Rhodanese-like domain"/>
    <property type="match status" value="1"/>
</dbReference>
<evidence type="ECO:0000313" key="2">
    <source>
        <dbReference type="EnsemblMetazoa" id="GMOY014072.P1220"/>
    </source>
</evidence>
<dbReference type="SMART" id="SM00450">
    <property type="entry name" value="RHOD"/>
    <property type="match status" value="1"/>
</dbReference>
<dbReference type="PROSITE" id="PS50206">
    <property type="entry name" value="RHODANESE_3"/>
    <property type="match status" value="1"/>
</dbReference>
<dbReference type="InterPro" id="IPR036873">
    <property type="entry name" value="Rhodanese-like_dom_sf"/>
</dbReference>
<dbReference type="SUPFAM" id="SSF52821">
    <property type="entry name" value="Rhodanese/Cell cycle control phosphatase"/>
    <property type="match status" value="1"/>
</dbReference>
<dbReference type="CDD" id="cd01519">
    <property type="entry name" value="RHOD_HSP67B2"/>
    <property type="match status" value="1"/>
</dbReference>
<dbReference type="PANTHER" id="PTHR44086">
    <property type="entry name" value="THIOSULFATE SULFURTRANSFERASE RDL2, MITOCHONDRIAL-RELATED"/>
    <property type="match status" value="1"/>
</dbReference>
<proteinExistence type="predicted"/>